<accession>A0A7H1VKK5</accession>
<evidence type="ECO:0000256" key="1">
    <source>
        <dbReference type="ARBA" id="ARBA00022441"/>
    </source>
</evidence>
<protein>
    <recommendedName>
        <fullName evidence="4">Fibronectin type-III domain-containing protein</fullName>
    </recommendedName>
</protein>
<reference evidence="5 6" key="1">
    <citation type="submission" date="2020-09" db="EMBL/GenBank/DDBJ databases">
        <title>Characterization and genome sequencing of Ruminiclostridium sp. nov. MA18.</title>
        <authorList>
            <person name="Rettenmaier R."/>
            <person name="Kowollik M.-L."/>
            <person name="Liebl W."/>
            <person name="Zverlov V."/>
        </authorList>
    </citation>
    <scope>NUCLEOTIDE SEQUENCE [LARGE SCALE GENOMIC DNA]</scope>
    <source>
        <strain evidence="5 6">MA18</strain>
    </source>
</reference>
<gene>
    <name evidence="5" type="ORF">EHE19_013600</name>
</gene>
<dbReference type="InterPro" id="IPR011043">
    <property type="entry name" value="Gal_Oxase/kelch_b-propeller"/>
</dbReference>
<keyword evidence="3" id="KW-0732">Signal</keyword>
<evidence type="ECO:0000259" key="4">
    <source>
        <dbReference type="PROSITE" id="PS50853"/>
    </source>
</evidence>
<dbReference type="InterPro" id="IPR036116">
    <property type="entry name" value="FN3_sf"/>
</dbReference>
<dbReference type="Gene3D" id="2.60.40.10">
    <property type="entry name" value="Immunoglobulins"/>
    <property type="match status" value="1"/>
</dbReference>
<dbReference type="InterPro" id="IPR003961">
    <property type="entry name" value="FN3_dom"/>
</dbReference>
<feature type="signal peptide" evidence="3">
    <location>
        <begin position="1"/>
        <end position="27"/>
    </location>
</feature>
<keyword evidence="1" id="KW-0880">Kelch repeat</keyword>
<dbReference type="InterPro" id="IPR013783">
    <property type="entry name" value="Ig-like_fold"/>
</dbReference>
<dbReference type="Pfam" id="PF01344">
    <property type="entry name" value="Kelch_1"/>
    <property type="match status" value="1"/>
</dbReference>
<dbReference type="Proteomes" id="UP000306409">
    <property type="component" value="Chromosome"/>
</dbReference>
<evidence type="ECO:0000313" key="6">
    <source>
        <dbReference type="Proteomes" id="UP000306409"/>
    </source>
</evidence>
<dbReference type="Gene3D" id="2.120.10.80">
    <property type="entry name" value="Kelch-type beta propeller"/>
    <property type="match status" value="1"/>
</dbReference>
<dbReference type="CDD" id="cd00063">
    <property type="entry name" value="FN3"/>
    <property type="match status" value="1"/>
</dbReference>
<feature type="domain" description="Fibronectin type-III" evidence="4">
    <location>
        <begin position="240"/>
        <end position="322"/>
    </location>
</feature>
<dbReference type="KEGG" id="rher:EHE19_013600"/>
<name>A0A7H1VKK5_9FIRM</name>
<keyword evidence="6" id="KW-1185">Reference proteome</keyword>
<dbReference type="PROSITE" id="PS50853">
    <property type="entry name" value="FN3"/>
    <property type="match status" value="1"/>
</dbReference>
<dbReference type="PANTHER" id="PTHR46344">
    <property type="entry name" value="OS02G0202900 PROTEIN"/>
    <property type="match status" value="1"/>
</dbReference>
<dbReference type="InterPro" id="IPR006652">
    <property type="entry name" value="Kelch_1"/>
</dbReference>
<dbReference type="EMBL" id="CP061336">
    <property type="protein sequence ID" value="QNU65917.1"/>
    <property type="molecule type" value="Genomic_DNA"/>
</dbReference>
<feature type="chain" id="PRO_5028832353" description="Fibronectin type-III domain-containing protein" evidence="3">
    <location>
        <begin position="28"/>
        <end position="605"/>
    </location>
</feature>
<keyword evidence="2" id="KW-0677">Repeat</keyword>
<dbReference type="InterPro" id="IPR037293">
    <property type="entry name" value="Gal_Oxidase_central_sf"/>
</dbReference>
<evidence type="ECO:0000256" key="3">
    <source>
        <dbReference type="SAM" id="SignalP"/>
    </source>
</evidence>
<dbReference type="InterPro" id="IPR015915">
    <property type="entry name" value="Kelch-typ_b-propeller"/>
</dbReference>
<evidence type="ECO:0000313" key="5">
    <source>
        <dbReference type="EMBL" id="QNU65917.1"/>
    </source>
</evidence>
<dbReference type="PRINTS" id="PR00501">
    <property type="entry name" value="KELCHREPEAT"/>
</dbReference>
<organism evidence="5 6">
    <name type="scientific">Ruminiclostridium herbifermentans</name>
    <dbReference type="NCBI Taxonomy" id="2488810"/>
    <lineage>
        <taxon>Bacteria</taxon>
        <taxon>Bacillati</taxon>
        <taxon>Bacillota</taxon>
        <taxon>Clostridia</taxon>
        <taxon>Eubacteriales</taxon>
        <taxon>Oscillospiraceae</taxon>
        <taxon>Ruminiclostridium</taxon>
    </lineage>
</organism>
<dbReference type="SUPFAM" id="SSF49265">
    <property type="entry name" value="Fibronectin type III"/>
    <property type="match status" value="1"/>
</dbReference>
<dbReference type="AlphaFoldDB" id="A0A7H1VKK5"/>
<dbReference type="SMART" id="SM00612">
    <property type="entry name" value="Kelch"/>
    <property type="match status" value="5"/>
</dbReference>
<dbReference type="Pfam" id="PF24681">
    <property type="entry name" value="Kelch_KLHDC2_KLHL20_DRC7"/>
    <property type="match status" value="1"/>
</dbReference>
<dbReference type="PANTHER" id="PTHR46344:SF27">
    <property type="entry name" value="KELCH REPEAT SUPERFAMILY PROTEIN"/>
    <property type="match status" value="1"/>
</dbReference>
<dbReference type="SUPFAM" id="SSF50965">
    <property type="entry name" value="Galactose oxidase, central domain"/>
    <property type="match status" value="1"/>
</dbReference>
<evidence type="ECO:0000256" key="2">
    <source>
        <dbReference type="ARBA" id="ARBA00022737"/>
    </source>
</evidence>
<dbReference type="Gene3D" id="2.130.10.80">
    <property type="entry name" value="Galactose oxidase/kelch, beta-propeller"/>
    <property type="match status" value="1"/>
</dbReference>
<sequence>MKKLICFIVTALLLFSSLSLPYSVVNAETTGEETITWQKYTHYLLDQAYSGTYLNGALSNDHIIIDGNKMTFYGYGKPQYVDYLFMAYDKSNKKTFSFNLSENGINYHSMYGGGYLFNGKIENNILTSYMILYEEGGIGLYKVGPVNVTSLNNGTHTMSRIASFTKVGKDHNIIIEVNSNTLNLWDNGVQRITDYQLKEVIGNGFGPIAVYKSHDCSILSYFTFSDFKMEIEGEVVVIIPIPEFTNVEANIPYQIDLSWSDIDEATSYDLEIDDKVVNVGKVTDYSHLNLLPGTTHKYRVRAITPLGIGEWSEEEYATVYKNPNAWTKMSDMFIPKTSAASVNVNNKIYVLGGITKGNIATKSIEIYDPLTNSWTKSNDMTGERHGMAAASIGEKIYVFGGKTGTNVLATSEVYDTKTGTWTTLPNMPTPRFNTAAISVNGKIYVIGGYNGNKYIDAVEEYDPATNQWTVKQKMPTKRSIHELAAIDNTIYVIGGYNGNYLNIVEAYNISEDLWVQKQSMNTARRSLGVEVVGGMIYAVGGINQSGELKKLEVYDPTTDTWTDKLDMPTPRGYLTFTSAYDLIFSIGGTLQGIPSSAVEMYETPF</sequence>
<dbReference type="RefSeq" id="WP_171003635.1">
    <property type="nucleotide sequence ID" value="NZ_CP061336.1"/>
</dbReference>
<proteinExistence type="predicted"/>